<feature type="compositionally biased region" description="Polar residues" evidence="1">
    <location>
        <begin position="12"/>
        <end position="30"/>
    </location>
</feature>
<dbReference type="EMBL" id="CAKOFQ010009860">
    <property type="protein sequence ID" value="CAH2018650.1"/>
    <property type="molecule type" value="Genomic_DNA"/>
</dbReference>
<organism evidence="2 3">
    <name type="scientific">Acanthoscelides obtectus</name>
    <name type="common">Bean weevil</name>
    <name type="synonym">Bruchus obtectus</name>
    <dbReference type="NCBI Taxonomy" id="200917"/>
    <lineage>
        <taxon>Eukaryota</taxon>
        <taxon>Metazoa</taxon>
        <taxon>Ecdysozoa</taxon>
        <taxon>Arthropoda</taxon>
        <taxon>Hexapoda</taxon>
        <taxon>Insecta</taxon>
        <taxon>Pterygota</taxon>
        <taxon>Neoptera</taxon>
        <taxon>Endopterygota</taxon>
        <taxon>Coleoptera</taxon>
        <taxon>Polyphaga</taxon>
        <taxon>Cucujiformia</taxon>
        <taxon>Chrysomeloidea</taxon>
        <taxon>Chrysomelidae</taxon>
        <taxon>Bruchinae</taxon>
        <taxon>Bruchini</taxon>
        <taxon>Acanthoscelides</taxon>
    </lineage>
</organism>
<evidence type="ECO:0000256" key="1">
    <source>
        <dbReference type="SAM" id="MobiDB-lite"/>
    </source>
</evidence>
<keyword evidence="3" id="KW-1185">Reference proteome</keyword>
<dbReference type="AlphaFoldDB" id="A0A9P0QEZ5"/>
<reference evidence="2" key="1">
    <citation type="submission" date="2022-03" db="EMBL/GenBank/DDBJ databases">
        <authorList>
            <person name="Sayadi A."/>
        </authorList>
    </citation>
    <scope>NUCLEOTIDE SEQUENCE</scope>
</reference>
<accession>A0A9P0QEZ5</accession>
<evidence type="ECO:0000313" key="2">
    <source>
        <dbReference type="EMBL" id="CAH2018650.1"/>
    </source>
</evidence>
<feature type="compositionally biased region" description="Basic and acidic residues" evidence="1">
    <location>
        <begin position="1"/>
        <end position="11"/>
    </location>
</feature>
<gene>
    <name evidence="2" type="ORF">ACAOBT_LOCUS36736</name>
</gene>
<feature type="region of interest" description="Disordered" evidence="1">
    <location>
        <begin position="1"/>
        <end position="149"/>
    </location>
</feature>
<sequence>MSAEATQRDEFPTSSPNTHQKQSDNKTIPRQNPPERVAAQMERKTKDRKSPMSEGRSKQTEPPRKEGRPKQNSSNRRNPSAKAAAKMENRGKGSRNPPSTGWSNRTDSRQKEGQPIQQQVVVDVHSPSQGPAKVGKPYRKKGKGRERSDLDAIEIAESLNF</sequence>
<dbReference type="Proteomes" id="UP001152888">
    <property type="component" value="Unassembled WGS sequence"/>
</dbReference>
<name>A0A9P0QEZ5_ACAOB</name>
<protein>
    <submittedName>
        <fullName evidence="2">Uncharacterized protein</fullName>
    </submittedName>
</protein>
<feature type="compositionally biased region" description="Polar residues" evidence="1">
    <location>
        <begin position="96"/>
        <end position="105"/>
    </location>
</feature>
<evidence type="ECO:0000313" key="3">
    <source>
        <dbReference type="Proteomes" id="UP001152888"/>
    </source>
</evidence>
<comment type="caution">
    <text evidence="2">The sequence shown here is derived from an EMBL/GenBank/DDBJ whole genome shotgun (WGS) entry which is preliminary data.</text>
</comment>
<proteinExistence type="predicted"/>
<feature type="compositionally biased region" description="Basic and acidic residues" evidence="1">
    <location>
        <begin position="41"/>
        <end position="69"/>
    </location>
</feature>